<dbReference type="PANTHER" id="PTHR11614">
    <property type="entry name" value="PHOSPHOLIPASE-RELATED"/>
    <property type="match status" value="1"/>
</dbReference>
<dbReference type="EMBL" id="CP043028">
    <property type="protein sequence ID" value="QFJ54328.1"/>
    <property type="molecule type" value="Genomic_DNA"/>
</dbReference>
<proteinExistence type="predicted"/>
<dbReference type="InterPro" id="IPR051044">
    <property type="entry name" value="MAG_DAG_Lipase"/>
</dbReference>
<gene>
    <name evidence="2" type="ORF">FXF36_05390</name>
</gene>
<feature type="domain" description="Serine aminopeptidase S33" evidence="1">
    <location>
        <begin position="18"/>
        <end position="128"/>
    </location>
</feature>
<protein>
    <submittedName>
        <fullName evidence="2">Lysophospholipase</fullName>
    </submittedName>
</protein>
<evidence type="ECO:0000313" key="2">
    <source>
        <dbReference type="EMBL" id="QFJ54328.1"/>
    </source>
</evidence>
<accession>A0A5P6VPQ7</accession>
<dbReference type="Pfam" id="PF12146">
    <property type="entry name" value="Hydrolase_4"/>
    <property type="match status" value="1"/>
</dbReference>
<dbReference type="Proteomes" id="UP000327030">
    <property type="component" value="Chromosome 1"/>
</dbReference>
<evidence type="ECO:0000313" key="3">
    <source>
        <dbReference type="Proteomes" id="UP000327030"/>
    </source>
</evidence>
<dbReference type="KEGG" id="pxv:FXF36_05390"/>
<sequence length="251" mass="27709">MSNKGQSLCGYMYQASDSAKGIIVFAHGLGGGGHNSYMSCINYLASNGFMVFAYDATGNDESEGDGVNGIPQGVIDLDYAISFVESYEEFPDLPILLFGHSWGAYSVCSVLKYHPEVQAVIACSGFNKSTDIIEIQGKKEIDNGIYAMLPFMKLYEAVQFRQYASADSLSGIASSTAPIMIVQSSDDEVVPLDYGYNLFYSKLKTDEGVSFVKVNKLGHNLGFEKYKIDKYYDKQSENLFNSFVDFYNKSI</sequence>
<name>A0A5P6VPQ7_PSEXY</name>
<evidence type="ECO:0000259" key="1">
    <source>
        <dbReference type="Pfam" id="PF12146"/>
    </source>
</evidence>
<dbReference type="OrthoDB" id="9806902at2"/>
<reference evidence="3" key="1">
    <citation type="submission" date="2019-08" db="EMBL/GenBank/DDBJ databases">
        <title>Complete Genome Sequence of the Polysaccharide-Degrading Rumen Bacterium Pseudobutyrivibrio xylanivorans MA3014.</title>
        <authorList>
            <person name="Palevich N."/>
            <person name="Maclean P.H."/>
            <person name="Kelly W.J."/>
            <person name="Leahy S.C."/>
            <person name="Rakonjac J."/>
            <person name="Attwood G.T."/>
        </authorList>
    </citation>
    <scope>NUCLEOTIDE SEQUENCE [LARGE SCALE GENOMIC DNA]</scope>
    <source>
        <strain evidence="3">MA3014</strain>
    </source>
</reference>
<dbReference type="SUPFAM" id="SSF53474">
    <property type="entry name" value="alpha/beta-Hydrolases"/>
    <property type="match status" value="1"/>
</dbReference>
<dbReference type="AlphaFoldDB" id="A0A5P6VPQ7"/>
<dbReference type="Gene3D" id="3.40.50.1820">
    <property type="entry name" value="alpha/beta hydrolase"/>
    <property type="match status" value="1"/>
</dbReference>
<organism evidence="2 3">
    <name type="scientific">Pseudobutyrivibrio xylanivorans</name>
    <dbReference type="NCBI Taxonomy" id="185007"/>
    <lineage>
        <taxon>Bacteria</taxon>
        <taxon>Bacillati</taxon>
        <taxon>Bacillota</taxon>
        <taxon>Clostridia</taxon>
        <taxon>Lachnospirales</taxon>
        <taxon>Lachnospiraceae</taxon>
        <taxon>Pseudobutyrivibrio</taxon>
    </lineage>
</organism>
<dbReference type="RefSeq" id="WP_151622821.1">
    <property type="nucleotide sequence ID" value="NZ_CP043028.1"/>
</dbReference>
<dbReference type="InterPro" id="IPR022742">
    <property type="entry name" value="Hydrolase_4"/>
</dbReference>
<dbReference type="InterPro" id="IPR029058">
    <property type="entry name" value="AB_hydrolase_fold"/>
</dbReference>